<feature type="transmembrane region" description="Helical" evidence="1">
    <location>
        <begin position="182"/>
        <end position="202"/>
    </location>
</feature>
<feature type="transmembrane region" description="Helical" evidence="1">
    <location>
        <begin position="133"/>
        <end position="161"/>
    </location>
</feature>
<evidence type="ECO:0000256" key="1">
    <source>
        <dbReference type="SAM" id="Phobius"/>
    </source>
</evidence>
<feature type="transmembrane region" description="Helical" evidence="1">
    <location>
        <begin position="21"/>
        <end position="45"/>
    </location>
</feature>
<keyword evidence="1" id="KW-0812">Transmembrane</keyword>
<feature type="transmembrane region" description="Helical" evidence="1">
    <location>
        <begin position="57"/>
        <end position="78"/>
    </location>
</feature>
<evidence type="ECO:0000313" key="2">
    <source>
        <dbReference type="EMBL" id="RPJ88499.1"/>
    </source>
</evidence>
<keyword evidence="1" id="KW-0472">Membrane</keyword>
<feature type="transmembrane region" description="Helical" evidence="1">
    <location>
        <begin position="214"/>
        <end position="235"/>
    </location>
</feature>
<keyword evidence="1" id="KW-1133">Transmembrane helix</keyword>
<comment type="caution">
    <text evidence="2">The sequence shown here is derived from an EMBL/GenBank/DDBJ whole genome shotgun (WGS) entry which is preliminary data.</text>
</comment>
<name>A0A424W5E1_ALCXX</name>
<dbReference type="OrthoDB" id="7704812at2"/>
<protein>
    <submittedName>
        <fullName evidence="2">Uncharacterized protein</fullName>
    </submittedName>
</protein>
<dbReference type="Proteomes" id="UP000285324">
    <property type="component" value="Unassembled WGS sequence"/>
</dbReference>
<organism evidence="2 3">
    <name type="scientific">Alcaligenes xylosoxydans xylosoxydans</name>
    <name type="common">Achromobacter xylosoxidans</name>
    <dbReference type="NCBI Taxonomy" id="85698"/>
    <lineage>
        <taxon>Bacteria</taxon>
        <taxon>Pseudomonadati</taxon>
        <taxon>Pseudomonadota</taxon>
        <taxon>Betaproteobacteria</taxon>
        <taxon>Burkholderiales</taxon>
        <taxon>Alcaligenaceae</taxon>
        <taxon>Achromobacter</taxon>
    </lineage>
</organism>
<dbReference type="AlphaFoldDB" id="A0A424W5E1"/>
<reference evidence="2 3" key="1">
    <citation type="submission" date="2018-08" db="EMBL/GenBank/DDBJ databases">
        <title>Achromobacter xylosoxidans Genome sequencing and assembly.</title>
        <authorList>
            <person name="Wang R."/>
            <person name="Rensing C."/>
            <person name="Li Y."/>
        </authorList>
    </citation>
    <scope>NUCLEOTIDE SEQUENCE [LARGE SCALE GENOMIC DNA]</scope>
    <source>
        <strain evidence="2 3">GD003A</strain>
    </source>
</reference>
<proteinExistence type="predicted"/>
<gene>
    <name evidence="2" type="ORF">DY367_27620</name>
</gene>
<feature type="transmembrane region" description="Helical" evidence="1">
    <location>
        <begin position="99"/>
        <end position="121"/>
    </location>
</feature>
<accession>A0A424W5E1</accession>
<dbReference type="RefSeq" id="WP_124260403.1">
    <property type="nucleotide sequence ID" value="NZ_CP061008.1"/>
</dbReference>
<sequence>MRKKLPILRVIRQTLDYLGDHGGRLIGASPLLILILLGGVVLGMYLNDMAYVEQSKLLELAGWMVSTAAPVLAAVAWHRCILLNETPAPRPVAGKPERMYFIVLLVSAALAFVVALLAYIVMLFSKGPAGPHWLGMVLVLLLILSPCIFLGYFFLALPHAALTGRLDLSRIAGLVKGNRLRLLAVAMLPVPLLLLLEAVRIFLLQMPRAPGVAFYLYTAISTFAFTLVSVTSMSVSYRTLALTPSEERANSSLAACSAD</sequence>
<evidence type="ECO:0000313" key="3">
    <source>
        <dbReference type="Proteomes" id="UP000285324"/>
    </source>
</evidence>
<dbReference type="EMBL" id="QVXO01000063">
    <property type="protein sequence ID" value="RPJ88499.1"/>
    <property type="molecule type" value="Genomic_DNA"/>
</dbReference>